<name>A0A445BL12_ARAHY</name>
<gene>
    <name evidence="1" type="ORF">Ahy_A09g044861</name>
</gene>
<accession>A0A445BL12</accession>
<dbReference type="EMBL" id="SDMP01000009">
    <property type="protein sequence ID" value="RYR39356.1"/>
    <property type="molecule type" value="Genomic_DNA"/>
</dbReference>
<dbReference type="Proteomes" id="UP000289738">
    <property type="component" value="Chromosome A09"/>
</dbReference>
<organism evidence="1 2">
    <name type="scientific">Arachis hypogaea</name>
    <name type="common">Peanut</name>
    <dbReference type="NCBI Taxonomy" id="3818"/>
    <lineage>
        <taxon>Eukaryota</taxon>
        <taxon>Viridiplantae</taxon>
        <taxon>Streptophyta</taxon>
        <taxon>Embryophyta</taxon>
        <taxon>Tracheophyta</taxon>
        <taxon>Spermatophyta</taxon>
        <taxon>Magnoliopsida</taxon>
        <taxon>eudicotyledons</taxon>
        <taxon>Gunneridae</taxon>
        <taxon>Pentapetalae</taxon>
        <taxon>rosids</taxon>
        <taxon>fabids</taxon>
        <taxon>Fabales</taxon>
        <taxon>Fabaceae</taxon>
        <taxon>Papilionoideae</taxon>
        <taxon>50 kb inversion clade</taxon>
        <taxon>dalbergioids sensu lato</taxon>
        <taxon>Dalbergieae</taxon>
        <taxon>Pterocarpus clade</taxon>
        <taxon>Arachis</taxon>
    </lineage>
</organism>
<comment type="caution">
    <text evidence="1">The sequence shown here is derived from an EMBL/GenBank/DDBJ whole genome shotgun (WGS) entry which is preliminary data.</text>
</comment>
<evidence type="ECO:0000313" key="2">
    <source>
        <dbReference type="Proteomes" id="UP000289738"/>
    </source>
</evidence>
<reference evidence="1 2" key="1">
    <citation type="submission" date="2019-01" db="EMBL/GenBank/DDBJ databases">
        <title>Sequencing of cultivated peanut Arachis hypogaea provides insights into genome evolution and oil improvement.</title>
        <authorList>
            <person name="Chen X."/>
        </authorList>
    </citation>
    <scope>NUCLEOTIDE SEQUENCE [LARGE SCALE GENOMIC DNA]</scope>
    <source>
        <strain evidence="2">cv. Fuhuasheng</strain>
        <tissue evidence="1">Leaves</tissue>
    </source>
</reference>
<proteinExistence type="predicted"/>
<sequence length="87" mass="10053">MFATRLFLDKDKRELFVALKHKEVKIAWLMNEKNRSTSILRLASTKNDINIFFYSFSSTSFPLTRQLDNAVVAFDQELLGGLQGPIR</sequence>
<keyword evidence="2" id="KW-1185">Reference proteome</keyword>
<dbReference type="AlphaFoldDB" id="A0A445BL12"/>
<protein>
    <submittedName>
        <fullName evidence="1">Uncharacterized protein</fullName>
    </submittedName>
</protein>
<evidence type="ECO:0000313" key="1">
    <source>
        <dbReference type="EMBL" id="RYR39356.1"/>
    </source>
</evidence>